<accession>A0A9P7J4E5</accession>
<dbReference type="AlphaFoldDB" id="A0A9P7J4E5"/>
<name>A0A9P7J4E5_9AGAM</name>
<comment type="caution">
    <text evidence="2">The sequence shown here is derived from an EMBL/GenBank/DDBJ whole genome shotgun (WGS) entry which is preliminary data.</text>
</comment>
<sequence>MSASVRPTLPPLHTLNLPRGEIRDPRIDAKLKPQIPRLHVPSSQYSHSCQNRRVSISSSTSSRTPSPTPSPPSSSRSSIFGSQPVKFRIVPTTFEHANAMIVIPDPDAPHVHPLSGAVLEQPAPNLFLVGPAFQCVRQLQRQVAKGVRLRPYRIVRSPADRRFSIAPNTTSVTKITITSSSPKET</sequence>
<evidence type="ECO:0000313" key="3">
    <source>
        <dbReference type="Proteomes" id="UP000719766"/>
    </source>
</evidence>
<feature type="compositionally biased region" description="Basic and acidic residues" evidence="1">
    <location>
        <begin position="20"/>
        <end position="31"/>
    </location>
</feature>
<gene>
    <name evidence="2" type="ORF">HD556DRAFT_1336043</name>
</gene>
<feature type="compositionally biased region" description="Polar residues" evidence="1">
    <location>
        <begin position="41"/>
        <end position="54"/>
    </location>
</feature>
<reference evidence="2" key="1">
    <citation type="journal article" date="2020" name="New Phytol.">
        <title>Comparative genomics reveals dynamic genome evolution in host specialist ectomycorrhizal fungi.</title>
        <authorList>
            <person name="Lofgren L.A."/>
            <person name="Nguyen N.H."/>
            <person name="Vilgalys R."/>
            <person name="Ruytinx J."/>
            <person name="Liao H.L."/>
            <person name="Branco S."/>
            <person name="Kuo A."/>
            <person name="LaButti K."/>
            <person name="Lipzen A."/>
            <person name="Andreopoulos W."/>
            <person name="Pangilinan J."/>
            <person name="Riley R."/>
            <person name="Hundley H."/>
            <person name="Na H."/>
            <person name="Barry K."/>
            <person name="Grigoriev I.V."/>
            <person name="Stajich J.E."/>
            <person name="Kennedy P.G."/>
        </authorList>
    </citation>
    <scope>NUCLEOTIDE SEQUENCE</scope>
    <source>
        <strain evidence="2">S12</strain>
    </source>
</reference>
<dbReference type="Proteomes" id="UP000719766">
    <property type="component" value="Unassembled WGS sequence"/>
</dbReference>
<dbReference type="EMBL" id="JABBWE010000006">
    <property type="protein sequence ID" value="KAG1802242.1"/>
    <property type="molecule type" value="Genomic_DNA"/>
</dbReference>
<evidence type="ECO:0000256" key="1">
    <source>
        <dbReference type="SAM" id="MobiDB-lite"/>
    </source>
</evidence>
<dbReference type="RefSeq" id="XP_041165434.1">
    <property type="nucleotide sequence ID" value="XM_041301900.1"/>
</dbReference>
<proteinExistence type="predicted"/>
<protein>
    <submittedName>
        <fullName evidence="2">Uncharacterized protein</fullName>
    </submittedName>
</protein>
<feature type="compositionally biased region" description="Low complexity" evidence="1">
    <location>
        <begin position="55"/>
        <end position="65"/>
    </location>
</feature>
<evidence type="ECO:0000313" key="2">
    <source>
        <dbReference type="EMBL" id="KAG1802242.1"/>
    </source>
</evidence>
<organism evidence="2 3">
    <name type="scientific">Suillus plorans</name>
    <dbReference type="NCBI Taxonomy" id="116603"/>
    <lineage>
        <taxon>Eukaryota</taxon>
        <taxon>Fungi</taxon>
        <taxon>Dikarya</taxon>
        <taxon>Basidiomycota</taxon>
        <taxon>Agaricomycotina</taxon>
        <taxon>Agaricomycetes</taxon>
        <taxon>Agaricomycetidae</taxon>
        <taxon>Boletales</taxon>
        <taxon>Suillineae</taxon>
        <taxon>Suillaceae</taxon>
        <taxon>Suillus</taxon>
    </lineage>
</organism>
<dbReference type="OrthoDB" id="3267542at2759"/>
<keyword evidence="3" id="KW-1185">Reference proteome</keyword>
<dbReference type="GeneID" id="64595664"/>
<feature type="region of interest" description="Disordered" evidence="1">
    <location>
        <begin position="1"/>
        <end position="80"/>
    </location>
</feature>